<dbReference type="EMBL" id="UYRT01002958">
    <property type="protein sequence ID" value="VDK32218.1"/>
    <property type="molecule type" value="Genomic_DNA"/>
</dbReference>
<name>A0A183D065_9BILA</name>
<evidence type="ECO:0000313" key="3">
    <source>
        <dbReference type="WBParaSite" id="GPUH_0000211101-mRNA-1"/>
    </source>
</evidence>
<dbReference type="OrthoDB" id="5855801at2759"/>
<proteinExistence type="predicted"/>
<sequence length="107" mass="12849">MVRFGQHGQLGQFAQTMYAFVFVHAIQSEDFHASEFMECEMDRLHAVRDSEYEAVDPWEDDRREAMKQLFPNNFPHEERKHLFQLRRKFGSTPIRRHPGFIQYYVPG</sequence>
<evidence type="ECO:0000313" key="1">
    <source>
        <dbReference type="EMBL" id="VDK32218.1"/>
    </source>
</evidence>
<evidence type="ECO:0000313" key="2">
    <source>
        <dbReference type="Proteomes" id="UP000271098"/>
    </source>
</evidence>
<reference evidence="1 2" key="2">
    <citation type="submission" date="2018-11" db="EMBL/GenBank/DDBJ databases">
        <authorList>
            <consortium name="Pathogen Informatics"/>
        </authorList>
    </citation>
    <scope>NUCLEOTIDE SEQUENCE [LARGE SCALE GENOMIC DNA]</scope>
</reference>
<dbReference type="Proteomes" id="UP000271098">
    <property type="component" value="Unassembled WGS sequence"/>
</dbReference>
<gene>
    <name evidence="1" type="ORF">GPUH_LOCUS2106</name>
</gene>
<keyword evidence="2" id="KW-1185">Reference proteome</keyword>
<accession>A0A183D065</accession>
<organism evidence="3">
    <name type="scientific">Gongylonema pulchrum</name>
    <dbReference type="NCBI Taxonomy" id="637853"/>
    <lineage>
        <taxon>Eukaryota</taxon>
        <taxon>Metazoa</taxon>
        <taxon>Ecdysozoa</taxon>
        <taxon>Nematoda</taxon>
        <taxon>Chromadorea</taxon>
        <taxon>Rhabditida</taxon>
        <taxon>Spirurina</taxon>
        <taxon>Spiruromorpha</taxon>
        <taxon>Spiruroidea</taxon>
        <taxon>Gongylonematidae</taxon>
        <taxon>Gongylonema</taxon>
    </lineage>
</organism>
<dbReference type="AlphaFoldDB" id="A0A183D065"/>
<protein>
    <submittedName>
        <fullName evidence="1 3">Uncharacterized protein</fullName>
    </submittedName>
</protein>
<dbReference type="WBParaSite" id="GPUH_0000211101-mRNA-1">
    <property type="protein sequence ID" value="GPUH_0000211101-mRNA-1"/>
    <property type="gene ID" value="GPUH_0000211101"/>
</dbReference>
<reference evidence="3" key="1">
    <citation type="submission" date="2016-06" db="UniProtKB">
        <authorList>
            <consortium name="WormBaseParasite"/>
        </authorList>
    </citation>
    <scope>IDENTIFICATION</scope>
</reference>